<evidence type="ECO:0000313" key="8">
    <source>
        <dbReference type="RefSeq" id="XP_003394282.1"/>
    </source>
</evidence>
<keyword evidence="7" id="KW-1185">Reference proteome</keyword>
<accession>A0A9B0BD48</accession>
<gene>
    <name evidence="8" type="primary">LOC100651751</name>
</gene>
<dbReference type="GeneID" id="100651751"/>
<dbReference type="SUPFAM" id="SSF143724">
    <property type="entry name" value="PHP14-like"/>
    <property type="match status" value="1"/>
</dbReference>
<dbReference type="InterPro" id="IPR038596">
    <property type="entry name" value="Janus_sf"/>
</dbReference>
<dbReference type="Gene3D" id="3.50.20.20">
    <property type="entry name" value="Janus/Ocnus"/>
    <property type="match status" value="1"/>
</dbReference>
<proteinExistence type="inferred from homology"/>
<dbReference type="GO" id="GO:0101006">
    <property type="term" value="F:protein histidine phosphatase activity"/>
    <property type="evidence" value="ECO:0007669"/>
    <property type="project" value="TreeGrafter"/>
</dbReference>
<dbReference type="AlphaFoldDB" id="A0A9B0BD48"/>
<dbReference type="KEGG" id="bter:100651751"/>
<keyword evidence="3" id="KW-0221">Differentiation</keyword>
<evidence type="ECO:0000256" key="4">
    <source>
        <dbReference type="ARBA" id="ARBA00022928"/>
    </source>
</evidence>
<comment type="similarity">
    <text evidence="2">Belongs to the janus family.</text>
</comment>
<name>A0A9B0BD48_BOMTE</name>
<dbReference type="PANTHER" id="PTHR12258:SF5">
    <property type="entry name" value="BCDNA.GH02250-RELATED"/>
    <property type="match status" value="1"/>
</dbReference>
<dbReference type="RefSeq" id="XP_003394282.1">
    <property type="nucleotide sequence ID" value="XM_003394234.4"/>
</dbReference>
<dbReference type="Proteomes" id="UP000835206">
    <property type="component" value="Chromosome 3"/>
</dbReference>
<evidence type="ECO:0000256" key="6">
    <source>
        <dbReference type="PIRSR" id="PIRSR607702-2"/>
    </source>
</evidence>
<evidence type="ECO:0000256" key="1">
    <source>
        <dbReference type="ARBA" id="ARBA00002508"/>
    </source>
</evidence>
<feature type="active site" description="Proton acceptor" evidence="5">
    <location>
        <position position="47"/>
    </location>
</feature>
<dbReference type="PANTHER" id="PTHR12258">
    <property type="entry name" value="JANUS-A/JANUS-B"/>
    <property type="match status" value="1"/>
</dbReference>
<dbReference type="Pfam" id="PF05005">
    <property type="entry name" value="Ocnus"/>
    <property type="match status" value="1"/>
</dbReference>
<reference evidence="8" key="1">
    <citation type="submission" date="2025-08" db="UniProtKB">
        <authorList>
            <consortium name="RefSeq"/>
        </authorList>
    </citation>
    <scope>IDENTIFICATION</scope>
</reference>
<dbReference type="InterPro" id="IPR007702">
    <property type="entry name" value="Janus"/>
</dbReference>
<feature type="binding site" evidence="6">
    <location>
        <position position="20"/>
    </location>
    <ligand>
        <name>substrate</name>
    </ligand>
</feature>
<protein>
    <submittedName>
        <fullName evidence="8">Sex-regulated protein janus-A</fullName>
    </submittedName>
</protein>
<organism evidence="7 8">
    <name type="scientific">Bombus terrestris</name>
    <name type="common">Buff-tailed bumblebee</name>
    <name type="synonym">Apis terrestris</name>
    <dbReference type="NCBI Taxonomy" id="30195"/>
    <lineage>
        <taxon>Eukaryota</taxon>
        <taxon>Metazoa</taxon>
        <taxon>Ecdysozoa</taxon>
        <taxon>Arthropoda</taxon>
        <taxon>Hexapoda</taxon>
        <taxon>Insecta</taxon>
        <taxon>Pterygota</taxon>
        <taxon>Neoptera</taxon>
        <taxon>Endopterygota</taxon>
        <taxon>Hymenoptera</taxon>
        <taxon>Apocrita</taxon>
        <taxon>Aculeata</taxon>
        <taxon>Apoidea</taxon>
        <taxon>Anthophila</taxon>
        <taxon>Apidae</taxon>
        <taxon>Bombus</taxon>
        <taxon>Bombus</taxon>
    </lineage>
</organism>
<dbReference type="GO" id="GO:0007548">
    <property type="term" value="P:sex differentiation"/>
    <property type="evidence" value="ECO:0007669"/>
    <property type="project" value="UniProtKB-KW"/>
</dbReference>
<evidence type="ECO:0000256" key="2">
    <source>
        <dbReference type="ARBA" id="ARBA00010971"/>
    </source>
</evidence>
<comment type="function">
    <text evidence="1">JanA and janB regulate somatic sex differentiation.</text>
</comment>
<evidence type="ECO:0000256" key="5">
    <source>
        <dbReference type="PIRSR" id="PIRSR607702-1"/>
    </source>
</evidence>
<dbReference type="GO" id="GO:0005829">
    <property type="term" value="C:cytosol"/>
    <property type="evidence" value="ECO:0007669"/>
    <property type="project" value="TreeGrafter"/>
</dbReference>
<keyword evidence="4" id="KW-0726">Sexual differentiation</keyword>
<dbReference type="GO" id="GO:0030154">
    <property type="term" value="P:cell differentiation"/>
    <property type="evidence" value="ECO:0007669"/>
    <property type="project" value="UniProtKB-KW"/>
</dbReference>
<sequence length="119" mass="13866">MSESLDKVPDVDIDDHGKFKYVLIKVFDERKNVFKHIVRGYLGHERHYEIYREVAFKVDTIRDLRTSCVGGGKIEHDPDKKTIKVYGYSVDFGMADHELSVSLLKKKYPDHTIIHIDES</sequence>
<evidence type="ECO:0000256" key="3">
    <source>
        <dbReference type="ARBA" id="ARBA00022782"/>
    </source>
</evidence>
<dbReference type="OrthoDB" id="10249612at2759"/>
<evidence type="ECO:0000313" key="7">
    <source>
        <dbReference type="Proteomes" id="UP000835206"/>
    </source>
</evidence>